<dbReference type="InterPro" id="IPR003170">
    <property type="entry name" value="MurB"/>
</dbReference>
<dbReference type="InterPro" id="IPR006094">
    <property type="entry name" value="Oxid_FAD_bind_N"/>
</dbReference>
<dbReference type="SUPFAM" id="SSF56176">
    <property type="entry name" value="FAD-binding/transporter-associated domain-like"/>
    <property type="match status" value="1"/>
</dbReference>
<evidence type="ECO:0000256" key="17">
    <source>
        <dbReference type="ARBA" id="ARBA00031026"/>
    </source>
</evidence>
<evidence type="ECO:0000256" key="14">
    <source>
        <dbReference type="ARBA" id="ARBA00023002"/>
    </source>
</evidence>
<dbReference type="Gene3D" id="3.90.78.10">
    <property type="entry name" value="UDP-N-acetylenolpyruvoylglucosamine reductase, C-terminal domain"/>
    <property type="match status" value="1"/>
</dbReference>
<proteinExistence type="inferred from homology"/>
<dbReference type="InterPro" id="IPR016169">
    <property type="entry name" value="FAD-bd_PCMH_sub2"/>
</dbReference>
<evidence type="ECO:0000256" key="1">
    <source>
        <dbReference type="ARBA" id="ARBA00001974"/>
    </source>
</evidence>
<keyword evidence="11 19" id="KW-0521">NADP</keyword>
<comment type="similarity">
    <text evidence="19">Belongs to the MurB family.</text>
</comment>
<evidence type="ECO:0000256" key="10">
    <source>
        <dbReference type="ARBA" id="ARBA00022827"/>
    </source>
</evidence>
<dbReference type="Proteomes" id="UP000182373">
    <property type="component" value="Chromosome"/>
</dbReference>
<keyword evidence="16 19" id="KW-0961">Cell wall biogenesis/degradation</keyword>
<keyword evidence="7 19" id="KW-0963">Cytoplasm</keyword>
<dbReference type="InterPro" id="IPR036318">
    <property type="entry name" value="FAD-bd_PCMH-like_sf"/>
</dbReference>
<evidence type="ECO:0000256" key="19">
    <source>
        <dbReference type="HAMAP-Rule" id="MF_00037"/>
    </source>
</evidence>
<dbReference type="Gene3D" id="3.30.43.10">
    <property type="entry name" value="Uridine Diphospho-n-acetylenolpyruvylglucosamine Reductase, domain 2"/>
    <property type="match status" value="1"/>
</dbReference>
<dbReference type="HAMAP" id="MF_00037">
    <property type="entry name" value="MurB"/>
    <property type="match status" value="1"/>
</dbReference>
<dbReference type="Pfam" id="PF01565">
    <property type="entry name" value="FAD_binding_4"/>
    <property type="match status" value="1"/>
</dbReference>
<dbReference type="EC" id="1.3.1.98" evidence="5 19"/>
<dbReference type="GO" id="GO:0009252">
    <property type="term" value="P:peptidoglycan biosynthetic process"/>
    <property type="evidence" value="ECO:0007669"/>
    <property type="project" value="UniProtKB-UniRule"/>
</dbReference>
<keyword evidence="14 19" id="KW-0560">Oxidoreductase</keyword>
<dbReference type="InterPro" id="IPR011601">
    <property type="entry name" value="MurB_C"/>
</dbReference>
<dbReference type="GO" id="GO:0071555">
    <property type="term" value="P:cell wall organization"/>
    <property type="evidence" value="ECO:0007669"/>
    <property type="project" value="UniProtKB-KW"/>
</dbReference>
<comment type="pathway">
    <text evidence="4 19">Cell wall biogenesis; peptidoglycan biosynthesis.</text>
</comment>
<reference evidence="23" key="1">
    <citation type="submission" date="2016-11" db="EMBL/GenBank/DDBJ databases">
        <title>Comparative genomic and phenotypic analysis of Granulibacter bethesdensis clinical isolates from patients with chronic granulomatous disease.</title>
        <authorList>
            <person name="Zarember K.A."/>
            <person name="Porcella S.F."/>
            <person name="Chu J."/>
            <person name="Ding L."/>
            <person name="Dahlstrom E."/>
            <person name="Barbian K."/>
            <person name="Martens C."/>
            <person name="Sykora L."/>
            <person name="Kramer S."/>
            <person name="Pettinato A.M."/>
            <person name="Hong H."/>
            <person name="Wald G."/>
            <person name="Berg L.J."/>
            <person name="Rogge L.S."/>
            <person name="Greenberg D.E."/>
            <person name="Falcone E.L."/>
            <person name="Neves J.F."/>
            <person name="Simoes M.J."/>
            <person name="Casal M."/>
            <person name="Rodriguez-Lopez F.C."/>
            <person name="Zelazny A."/>
            <person name="Gallin J.I."/>
            <person name="Holland S.M."/>
        </authorList>
    </citation>
    <scope>NUCLEOTIDE SEQUENCE [LARGE SCALE GENOMIC DNA]</scope>
    <source>
        <strain evidence="23">NIH9.1</strain>
    </source>
</reference>
<dbReference type="InterPro" id="IPR016167">
    <property type="entry name" value="FAD-bd_PCMH_sub1"/>
</dbReference>
<evidence type="ECO:0000256" key="7">
    <source>
        <dbReference type="ARBA" id="ARBA00022490"/>
    </source>
</evidence>
<feature type="active site" description="Proton donor" evidence="19">
    <location>
        <position position="250"/>
    </location>
</feature>
<comment type="function">
    <text evidence="2 19">Cell wall formation.</text>
</comment>
<feature type="region of interest" description="Disordered" evidence="20">
    <location>
        <begin position="1"/>
        <end position="24"/>
    </location>
</feature>
<evidence type="ECO:0000256" key="12">
    <source>
        <dbReference type="ARBA" id="ARBA00022960"/>
    </source>
</evidence>
<comment type="catalytic activity">
    <reaction evidence="18 19">
        <text>UDP-N-acetyl-alpha-D-muramate + NADP(+) = UDP-N-acetyl-3-O-(1-carboxyvinyl)-alpha-D-glucosamine + NADPH + H(+)</text>
        <dbReference type="Rhea" id="RHEA:12248"/>
        <dbReference type="ChEBI" id="CHEBI:15378"/>
        <dbReference type="ChEBI" id="CHEBI:57783"/>
        <dbReference type="ChEBI" id="CHEBI:58349"/>
        <dbReference type="ChEBI" id="CHEBI:68483"/>
        <dbReference type="ChEBI" id="CHEBI:70757"/>
        <dbReference type="EC" id="1.3.1.98"/>
    </reaction>
</comment>
<name>A0AAC9K9R9_9PROT</name>
<keyword evidence="8 19" id="KW-0132">Cell division</keyword>
<evidence type="ECO:0000259" key="21">
    <source>
        <dbReference type="PROSITE" id="PS51387"/>
    </source>
</evidence>
<sequence>MGADTSGRTRRTTGEKQQNPQDRERKMIVSAQQNPDVFAALRGRVTHAAPLAPQTWFRVGGQAETLFRPADADDLCALQRRISNAVPMTMLGAASNLIIRDGGLPGITVKLGRGFNEITTDGDGMIAGAAALDATVAEHAAQAGLAGLEFLCGIPGTIGGAIAMNAGAYGSDIASVLDWVELALDGDIIRLEASRLSLSYRHAALPPGCAVVRARLRTRPGNTTDIIARMQDIRTARDAAQPVRARTGGSTFRNPDGQKAWELIDAAGCRGLSRGGAQVSEKHCNFLLNTGDATAADLEGLGEEIRQRVQSSCGMTLHWEIKRIGIPFHQPECQS</sequence>
<dbReference type="GO" id="GO:0071949">
    <property type="term" value="F:FAD binding"/>
    <property type="evidence" value="ECO:0007669"/>
    <property type="project" value="InterPro"/>
</dbReference>
<evidence type="ECO:0000256" key="5">
    <source>
        <dbReference type="ARBA" id="ARBA00012518"/>
    </source>
</evidence>
<gene>
    <name evidence="19" type="primary">murB</name>
    <name evidence="22" type="ORF">GbCGDNIH9_0427</name>
</gene>
<dbReference type="PANTHER" id="PTHR21071">
    <property type="entry name" value="UDP-N-ACETYLENOLPYRUVOYLGLUCOSAMINE REDUCTASE"/>
    <property type="match status" value="1"/>
</dbReference>
<feature type="domain" description="FAD-binding PCMH-type" evidence="21">
    <location>
        <begin position="59"/>
        <end position="221"/>
    </location>
</feature>
<dbReference type="GO" id="GO:0051301">
    <property type="term" value="P:cell division"/>
    <property type="evidence" value="ECO:0007669"/>
    <property type="project" value="UniProtKB-KW"/>
</dbReference>
<dbReference type="GO" id="GO:0005829">
    <property type="term" value="C:cytosol"/>
    <property type="evidence" value="ECO:0007669"/>
    <property type="project" value="TreeGrafter"/>
</dbReference>
<dbReference type="NCBIfam" id="TIGR00179">
    <property type="entry name" value="murB"/>
    <property type="match status" value="1"/>
</dbReference>
<evidence type="ECO:0000256" key="6">
    <source>
        <dbReference type="ARBA" id="ARBA00015188"/>
    </source>
</evidence>
<dbReference type="EMBL" id="CP018191">
    <property type="protein sequence ID" value="APH53664.1"/>
    <property type="molecule type" value="Genomic_DNA"/>
</dbReference>
<evidence type="ECO:0000256" key="8">
    <source>
        <dbReference type="ARBA" id="ARBA00022618"/>
    </source>
</evidence>
<dbReference type="Pfam" id="PF02873">
    <property type="entry name" value="MurB_C"/>
    <property type="match status" value="1"/>
</dbReference>
<keyword evidence="15 19" id="KW-0131">Cell cycle</keyword>
<dbReference type="InterPro" id="IPR016166">
    <property type="entry name" value="FAD-bd_PCMH"/>
</dbReference>
<evidence type="ECO:0000313" key="22">
    <source>
        <dbReference type="EMBL" id="APH53664.1"/>
    </source>
</evidence>
<dbReference type="NCBIfam" id="NF010480">
    <property type="entry name" value="PRK13905.1"/>
    <property type="match status" value="1"/>
</dbReference>
<dbReference type="AlphaFoldDB" id="A0AAC9K9R9"/>
<evidence type="ECO:0000256" key="3">
    <source>
        <dbReference type="ARBA" id="ARBA00004496"/>
    </source>
</evidence>
<dbReference type="InterPro" id="IPR036635">
    <property type="entry name" value="MurB_C_sf"/>
</dbReference>
<keyword evidence="9 19" id="KW-0285">Flavoprotein</keyword>
<dbReference type="Gene3D" id="3.30.465.10">
    <property type="match status" value="1"/>
</dbReference>
<evidence type="ECO:0000256" key="4">
    <source>
        <dbReference type="ARBA" id="ARBA00004752"/>
    </source>
</evidence>
<keyword evidence="12 19" id="KW-0133">Cell shape</keyword>
<evidence type="ECO:0000256" key="13">
    <source>
        <dbReference type="ARBA" id="ARBA00022984"/>
    </source>
</evidence>
<keyword evidence="10 19" id="KW-0274">FAD</keyword>
<feature type="active site" evidence="19">
    <location>
        <position position="320"/>
    </location>
</feature>
<evidence type="ECO:0000256" key="11">
    <source>
        <dbReference type="ARBA" id="ARBA00022857"/>
    </source>
</evidence>
<accession>A0AAC9K9R9</accession>
<dbReference type="GO" id="GO:0008360">
    <property type="term" value="P:regulation of cell shape"/>
    <property type="evidence" value="ECO:0007669"/>
    <property type="project" value="UniProtKB-KW"/>
</dbReference>
<feature type="active site" evidence="19">
    <location>
        <position position="201"/>
    </location>
</feature>
<keyword evidence="13 19" id="KW-0573">Peptidoglycan synthesis</keyword>
<dbReference type="SUPFAM" id="SSF56194">
    <property type="entry name" value="Uridine diphospho-N-Acetylenolpyruvylglucosamine reductase, MurB, C-terminal domain"/>
    <property type="match status" value="1"/>
</dbReference>
<comment type="subcellular location">
    <subcellularLocation>
        <location evidence="3 19">Cytoplasm</location>
    </subcellularLocation>
</comment>
<dbReference type="GO" id="GO:0008762">
    <property type="term" value="F:UDP-N-acetylmuramate dehydrogenase activity"/>
    <property type="evidence" value="ECO:0007669"/>
    <property type="project" value="UniProtKB-UniRule"/>
</dbReference>
<evidence type="ECO:0000256" key="9">
    <source>
        <dbReference type="ARBA" id="ARBA00022630"/>
    </source>
</evidence>
<dbReference type="PROSITE" id="PS51387">
    <property type="entry name" value="FAD_PCMH"/>
    <property type="match status" value="1"/>
</dbReference>
<evidence type="ECO:0000313" key="23">
    <source>
        <dbReference type="Proteomes" id="UP000182373"/>
    </source>
</evidence>
<evidence type="ECO:0000256" key="18">
    <source>
        <dbReference type="ARBA" id="ARBA00048914"/>
    </source>
</evidence>
<evidence type="ECO:0000256" key="2">
    <source>
        <dbReference type="ARBA" id="ARBA00003921"/>
    </source>
</evidence>
<evidence type="ECO:0000256" key="20">
    <source>
        <dbReference type="SAM" id="MobiDB-lite"/>
    </source>
</evidence>
<protein>
    <recommendedName>
        <fullName evidence="6 19">UDP-N-acetylenolpyruvoylglucosamine reductase</fullName>
        <ecNumber evidence="5 19">1.3.1.98</ecNumber>
    </recommendedName>
    <alternativeName>
        <fullName evidence="17 19">UDP-N-acetylmuramate dehydrogenase</fullName>
    </alternativeName>
</protein>
<evidence type="ECO:0000256" key="16">
    <source>
        <dbReference type="ARBA" id="ARBA00023316"/>
    </source>
</evidence>
<dbReference type="PANTHER" id="PTHR21071:SF4">
    <property type="entry name" value="UDP-N-ACETYLENOLPYRUVOYLGLUCOSAMINE REDUCTASE"/>
    <property type="match status" value="1"/>
</dbReference>
<comment type="cofactor">
    <cofactor evidence="1 19">
        <name>FAD</name>
        <dbReference type="ChEBI" id="CHEBI:57692"/>
    </cofactor>
</comment>
<evidence type="ECO:0000256" key="15">
    <source>
        <dbReference type="ARBA" id="ARBA00023306"/>
    </source>
</evidence>
<organism evidence="22 23">
    <name type="scientific">Granulibacter bethesdensis</name>
    <dbReference type="NCBI Taxonomy" id="364410"/>
    <lineage>
        <taxon>Bacteria</taxon>
        <taxon>Pseudomonadati</taxon>
        <taxon>Pseudomonadota</taxon>
        <taxon>Alphaproteobacteria</taxon>
        <taxon>Acetobacterales</taxon>
        <taxon>Acetobacteraceae</taxon>
        <taxon>Granulibacter</taxon>
    </lineage>
</organism>